<dbReference type="OrthoDB" id="10523230at2759"/>
<name>A0A4Y2B4M6_ARAVE</name>
<dbReference type="Proteomes" id="UP000499080">
    <property type="component" value="Unassembled WGS sequence"/>
</dbReference>
<keyword evidence="2" id="KW-1185">Reference proteome</keyword>
<evidence type="ECO:0000313" key="1">
    <source>
        <dbReference type="EMBL" id="GBL86948.1"/>
    </source>
</evidence>
<accession>A0A4Y2B4M6</accession>
<proteinExistence type="predicted"/>
<sequence length="137" mass="15315">MQCHPLSAPLLPTPAKHNPHCPPCNKRQNFPKPNQTNFVIDFATFYRSYSSGSFISFHLFTSIAFTGGIHPHFEQISHPTLSKIHPNCGFASVPGNLSNVICKGPTPQKTALVEARPFWHGEAFINEPVRFARCCRK</sequence>
<dbReference type="AlphaFoldDB" id="A0A4Y2B4M6"/>
<gene>
    <name evidence="1" type="ORF">AVEN_218683_1</name>
</gene>
<reference evidence="1 2" key="1">
    <citation type="journal article" date="2019" name="Sci. Rep.">
        <title>Orb-weaving spider Araneus ventricosus genome elucidates the spidroin gene catalogue.</title>
        <authorList>
            <person name="Kono N."/>
            <person name="Nakamura H."/>
            <person name="Ohtoshi R."/>
            <person name="Moran D.A.P."/>
            <person name="Shinohara A."/>
            <person name="Yoshida Y."/>
            <person name="Fujiwara M."/>
            <person name="Mori M."/>
            <person name="Tomita M."/>
            <person name="Arakawa K."/>
        </authorList>
    </citation>
    <scope>NUCLEOTIDE SEQUENCE [LARGE SCALE GENOMIC DNA]</scope>
</reference>
<organism evidence="1 2">
    <name type="scientific">Araneus ventricosus</name>
    <name type="common">Orbweaver spider</name>
    <name type="synonym">Epeira ventricosa</name>
    <dbReference type="NCBI Taxonomy" id="182803"/>
    <lineage>
        <taxon>Eukaryota</taxon>
        <taxon>Metazoa</taxon>
        <taxon>Ecdysozoa</taxon>
        <taxon>Arthropoda</taxon>
        <taxon>Chelicerata</taxon>
        <taxon>Arachnida</taxon>
        <taxon>Araneae</taxon>
        <taxon>Araneomorphae</taxon>
        <taxon>Entelegynae</taxon>
        <taxon>Araneoidea</taxon>
        <taxon>Araneidae</taxon>
        <taxon>Araneus</taxon>
    </lineage>
</organism>
<protein>
    <submittedName>
        <fullName evidence="1">Uncharacterized protein</fullName>
    </submittedName>
</protein>
<dbReference type="EMBL" id="BGPR01000051">
    <property type="protein sequence ID" value="GBL86948.1"/>
    <property type="molecule type" value="Genomic_DNA"/>
</dbReference>
<comment type="caution">
    <text evidence="1">The sequence shown here is derived from an EMBL/GenBank/DDBJ whole genome shotgun (WGS) entry which is preliminary data.</text>
</comment>
<evidence type="ECO:0000313" key="2">
    <source>
        <dbReference type="Proteomes" id="UP000499080"/>
    </source>
</evidence>